<dbReference type="SMART" id="SM00151">
    <property type="entry name" value="SWIB"/>
    <property type="match status" value="1"/>
</dbReference>
<gene>
    <name evidence="4" type="ORF">FB567DRAFT_146618</name>
</gene>
<dbReference type="EMBL" id="JAGMVJ010000018">
    <property type="protein sequence ID" value="KAH7077261.1"/>
    <property type="molecule type" value="Genomic_DNA"/>
</dbReference>
<dbReference type="PANTHER" id="PTHR13844">
    <property type="entry name" value="SWI/SNF-RELATED MATRIX-ASSOCIATED ACTIN-DEPENDENT REGULATOR OF CHROMATIN SUBFAMILY D"/>
    <property type="match status" value="1"/>
</dbReference>
<comment type="caution">
    <text evidence="4">The sequence shown here is derived from an EMBL/GenBank/DDBJ whole genome shotgun (WGS) entry which is preliminary data.</text>
</comment>
<reference evidence="4" key="1">
    <citation type="journal article" date="2021" name="Nat. Commun.">
        <title>Genetic determinants of endophytism in the Arabidopsis root mycobiome.</title>
        <authorList>
            <person name="Mesny F."/>
            <person name="Miyauchi S."/>
            <person name="Thiergart T."/>
            <person name="Pickel B."/>
            <person name="Atanasova L."/>
            <person name="Karlsson M."/>
            <person name="Huettel B."/>
            <person name="Barry K.W."/>
            <person name="Haridas S."/>
            <person name="Chen C."/>
            <person name="Bauer D."/>
            <person name="Andreopoulos W."/>
            <person name="Pangilinan J."/>
            <person name="LaButti K."/>
            <person name="Riley R."/>
            <person name="Lipzen A."/>
            <person name="Clum A."/>
            <person name="Drula E."/>
            <person name="Henrissat B."/>
            <person name="Kohler A."/>
            <person name="Grigoriev I.V."/>
            <person name="Martin F.M."/>
            <person name="Hacquard S."/>
        </authorList>
    </citation>
    <scope>NUCLEOTIDE SEQUENCE</scope>
    <source>
        <strain evidence="4">MPI-SDFR-AT-0120</strain>
    </source>
</reference>
<organism evidence="4 5">
    <name type="scientific">Paraphoma chrysanthemicola</name>
    <dbReference type="NCBI Taxonomy" id="798071"/>
    <lineage>
        <taxon>Eukaryota</taxon>
        <taxon>Fungi</taxon>
        <taxon>Dikarya</taxon>
        <taxon>Ascomycota</taxon>
        <taxon>Pezizomycotina</taxon>
        <taxon>Dothideomycetes</taxon>
        <taxon>Pleosporomycetidae</taxon>
        <taxon>Pleosporales</taxon>
        <taxon>Pleosporineae</taxon>
        <taxon>Phaeosphaeriaceae</taxon>
        <taxon>Paraphoma</taxon>
    </lineage>
</organism>
<dbReference type="SUPFAM" id="SSF109715">
    <property type="entry name" value="DEK C-terminal domain"/>
    <property type="match status" value="1"/>
</dbReference>
<dbReference type="Pfam" id="PF02201">
    <property type="entry name" value="SWIB"/>
    <property type="match status" value="1"/>
</dbReference>
<evidence type="ECO:0000313" key="4">
    <source>
        <dbReference type="EMBL" id="KAH7077261.1"/>
    </source>
</evidence>
<dbReference type="InterPro" id="IPR003121">
    <property type="entry name" value="SWIB_MDM2_domain"/>
</dbReference>
<keyword evidence="5" id="KW-1185">Reference proteome</keyword>
<proteinExistence type="predicted"/>
<dbReference type="InterPro" id="IPR036885">
    <property type="entry name" value="SWIB_MDM2_dom_sf"/>
</dbReference>
<dbReference type="Proteomes" id="UP000813461">
    <property type="component" value="Unassembled WGS sequence"/>
</dbReference>
<feature type="compositionally biased region" description="Basic residues" evidence="1">
    <location>
        <begin position="152"/>
        <end position="170"/>
    </location>
</feature>
<sequence length="279" mass="31284">MSEPLAPEVEASYSAIIDKILDASDLNTISAKRIRKGLQEQVEHDTSHQKDAITALIMQRFDIFNSKNNKPDAEEPVPSVENGTKTSNGDTSDASNHKRSPDSDSALSELEDSAPPKKKSKKQKPVEDDDAAFARKLQMEENSRIRSTRGGNTRKKAPLPKKKAKKKSKDRIKGEDDSDINSGSGSEKKKKKGGFHKPMALSPALSELLGETQLSRPQTVKKIWEYVRERDLQDPNDKRHIRCDDAMRAVFKQDRVHMFTMNKILGQNLYAVDEITTTI</sequence>
<feature type="domain" description="DEK-C" evidence="3">
    <location>
        <begin position="7"/>
        <end position="62"/>
    </location>
</feature>
<evidence type="ECO:0000259" key="2">
    <source>
        <dbReference type="PROSITE" id="PS51925"/>
    </source>
</evidence>
<dbReference type="AlphaFoldDB" id="A0A8K0VV44"/>
<dbReference type="PROSITE" id="PS51925">
    <property type="entry name" value="SWIB_MDM2"/>
    <property type="match status" value="1"/>
</dbReference>
<feature type="compositionally biased region" description="Polar residues" evidence="1">
    <location>
        <begin position="81"/>
        <end position="94"/>
    </location>
</feature>
<dbReference type="CDD" id="cd10567">
    <property type="entry name" value="SWIB-MDM2_like"/>
    <property type="match status" value="1"/>
</dbReference>
<evidence type="ECO:0000259" key="3">
    <source>
        <dbReference type="PROSITE" id="PS51998"/>
    </source>
</evidence>
<dbReference type="InterPro" id="IPR014876">
    <property type="entry name" value="DEK_C"/>
</dbReference>
<dbReference type="InterPro" id="IPR019835">
    <property type="entry name" value="SWIB_domain"/>
</dbReference>
<dbReference type="Gene3D" id="1.10.245.10">
    <property type="entry name" value="SWIB/MDM2 domain"/>
    <property type="match status" value="1"/>
</dbReference>
<feature type="region of interest" description="Disordered" evidence="1">
    <location>
        <begin position="66"/>
        <end position="199"/>
    </location>
</feature>
<dbReference type="OrthoDB" id="10251073at2759"/>
<dbReference type="Gene3D" id="1.10.10.60">
    <property type="entry name" value="Homeodomain-like"/>
    <property type="match status" value="1"/>
</dbReference>
<accession>A0A8K0VV44</accession>
<evidence type="ECO:0000313" key="5">
    <source>
        <dbReference type="Proteomes" id="UP000813461"/>
    </source>
</evidence>
<dbReference type="PROSITE" id="PS51998">
    <property type="entry name" value="DEK_C"/>
    <property type="match status" value="1"/>
</dbReference>
<dbReference type="Pfam" id="PF08766">
    <property type="entry name" value="DEK_C"/>
    <property type="match status" value="1"/>
</dbReference>
<feature type="domain" description="DM2" evidence="2">
    <location>
        <begin position="194"/>
        <end position="271"/>
    </location>
</feature>
<evidence type="ECO:0000256" key="1">
    <source>
        <dbReference type="SAM" id="MobiDB-lite"/>
    </source>
</evidence>
<protein>
    <submittedName>
        <fullName evidence="4">SWIB/MDM2 domain-containing protein</fullName>
    </submittedName>
</protein>
<dbReference type="SUPFAM" id="SSF47592">
    <property type="entry name" value="SWIB/MDM2 domain"/>
    <property type="match status" value="1"/>
</dbReference>
<name>A0A8K0VV44_9PLEO</name>